<dbReference type="STRING" id="1502291.AAA799D11_01913"/>
<dbReference type="EMBL" id="JOSY01000077">
    <property type="protein sequence ID" value="KFM14538.1"/>
    <property type="molecule type" value="Genomic_DNA"/>
</dbReference>
<dbReference type="Proteomes" id="UP000029386">
    <property type="component" value="Unassembled WGS sequence"/>
</dbReference>
<organism evidence="2 3">
    <name type="scientific">Marine Group I thaumarchaeote SCGC AAA799-D11</name>
    <dbReference type="NCBI Taxonomy" id="1502291"/>
    <lineage>
        <taxon>Archaea</taxon>
        <taxon>Nitrososphaerota</taxon>
        <taxon>Marine Group I</taxon>
    </lineage>
</organism>
<evidence type="ECO:0000256" key="1">
    <source>
        <dbReference type="SAM" id="Phobius"/>
    </source>
</evidence>
<feature type="transmembrane region" description="Helical" evidence="1">
    <location>
        <begin position="20"/>
        <end position="39"/>
    </location>
</feature>
<comment type="caution">
    <text evidence="2">The sequence shown here is derived from an EMBL/GenBank/DDBJ whole genome shotgun (WGS) entry which is preliminary data.</text>
</comment>
<name>A0A087RM34_9ARCH</name>
<evidence type="ECO:0000313" key="3">
    <source>
        <dbReference type="Proteomes" id="UP000029386"/>
    </source>
</evidence>
<evidence type="ECO:0000313" key="2">
    <source>
        <dbReference type="EMBL" id="KFM14538.1"/>
    </source>
</evidence>
<keyword evidence="1" id="KW-0812">Transmembrane</keyword>
<dbReference type="AlphaFoldDB" id="A0A087RM34"/>
<keyword evidence="1" id="KW-0472">Membrane</keyword>
<gene>
    <name evidence="2" type="ORF">AAA799D11_01913</name>
</gene>
<keyword evidence="1" id="KW-1133">Transmembrane helix</keyword>
<feature type="transmembrane region" description="Helical" evidence="1">
    <location>
        <begin position="51"/>
        <end position="73"/>
    </location>
</feature>
<accession>A0A087RM34</accession>
<keyword evidence="3" id="KW-1185">Reference proteome</keyword>
<protein>
    <submittedName>
        <fullName evidence="2">Uncharacterized protein</fullName>
    </submittedName>
</protein>
<sequence length="160" mass="18824">MKQKLPFRGWYYFRMGWSTYFAFIFAAINTMVVTYYLAIDNIPSLKDIFPTFFSYLIVTSLVGIPLLISVGYIHYKKSHAYSSEADITIESNPYYYKVPPGWWREVLMPMYELNIILLKKNLENEKLSDEELKKLEKLKKDFEILKKGGTVGTTKKFLVE</sequence>
<proteinExistence type="predicted"/>
<reference evidence="2 3" key="1">
    <citation type="submission" date="2014-06" db="EMBL/GenBank/DDBJ databases">
        <authorList>
            <person name="Ngugi D.K."/>
            <person name="Blom J."/>
            <person name="Alam I."/>
            <person name="Rashid M."/>
            <person name="Baalawi W."/>
            <person name="Zhang G."/>
            <person name="Hikmawan T."/>
            <person name="Guan Y."/>
            <person name="Antunes A."/>
            <person name="Siam R."/>
            <person name="El-Dorry H."/>
            <person name="Bajic V."/>
            <person name="Stingl U."/>
        </authorList>
    </citation>
    <scope>NUCLEOTIDE SEQUENCE [LARGE SCALE GENOMIC DNA]</scope>
    <source>
        <strain evidence="2">SCGC AAA799-D11</strain>
    </source>
</reference>